<evidence type="ECO:0000313" key="2">
    <source>
        <dbReference type="EMBL" id="KAF2709713.1"/>
    </source>
</evidence>
<name>A0A6G1KAQ7_9PLEO</name>
<dbReference type="AlphaFoldDB" id="A0A6G1KAQ7"/>
<feature type="compositionally biased region" description="Basic residues" evidence="1">
    <location>
        <begin position="1"/>
        <end position="12"/>
    </location>
</feature>
<proteinExistence type="predicted"/>
<accession>A0A6G1KAQ7</accession>
<keyword evidence="3" id="KW-1185">Reference proteome</keyword>
<evidence type="ECO:0000313" key="3">
    <source>
        <dbReference type="Proteomes" id="UP000799428"/>
    </source>
</evidence>
<sequence>MAKRKKGRKKRGGSSIWGRQGGREAGRQGGREGGRGRKLDRHTPSGITRVILKTDPSIDANRSTPIGQRQSVNANRWWGLGPGGGLIAARIGPTFPATTRRSMRPVPCQPRSTRRTSPSPKSKSKSKTKKVKTLSNFTTFVLQTKRVLYVLYMAPFQKRNARFPTSGPPSPPSPLPF</sequence>
<protein>
    <submittedName>
        <fullName evidence="2">Uncharacterized protein</fullName>
    </submittedName>
</protein>
<dbReference type="Proteomes" id="UP000799428">
    <property type="component" value="Unassembled WGS sequence"/>
</dbReference>
<feature type="region of interest" description="Disordered" evidence="1">
    <location>
        <begin position="91"/>
        <end position="130"/>
    </location>
</feature>
<feature type="region of interest" description="Disordered" evidence="1">
    <location>
        <begin position="1"/>
        <end position="45"/>
    </location>
</feature>
<gene>
    <name evidence="2" type="ORF">K504DRAFT_281090</name>
</gene>
<feature type="compositionally biased region" description="Basic and acidic residues" evidence="1">
    <location>
        <begin position="21"/>
        <end position="43"/>
    </location>
</feature>
<dbReference type="EMBL" id="MU005770">
    <property type="protein sequence ID" value="KAF2709713.1"/>
    <property type="molecule type" value="Genomic_DNA"/>
</dbReference>
<organism evidence="2 3">
    <name type="scientific">Pleomassaria siparia CBS 279.74</name>
    <dbReference type="NCBI Taxonomy" id="1314801"/>
    <lineage>
        <taxon>Eukaryota</taxon>
        <taxon>Fungi</taxon>
        <taxon>Dikarya</taxon>
        <taxon>Ascomycota</taxon>
        <taxon>Pezizomycotina</taxon>
        <taxon>Dothideomycetes</taxon>
        <taxon>Pleosporomycetidae</taxon>
        <taxon>Pleosporales</taxon>
        <taxon>Pleomassariaceae</taxon>
        <taxon>Pleomassaria</taxon>
    </lineage>
</organism>
<reference evidence="2" key="1">
    <citation type="journal article" date="2020" name="Stud. Mycol.">
        <title>101 Dothideomycetes genomes: a test case for predicting lifestyles and emergence of pathogens.</title>
        <authorList>
            <person name="Haridas S."/>
            <person name="Albert R."/>
            <person name="Binder M."/>
            <person name="Bloem J."/>
            <person name="Labutti K."/>
            <person name="Salamov A."/>
            <person name="Andreopoulos B."/>
            <person name="Baker S."/>
            <person name="Barry K."/>
            <person name="Bills G."/>
            <person name="Bluhm B."/>
            <person name="Cannon C."/>
            <person name="Castanera R."/>
            <person name="Culley D."/>
            <person name="Daum C."/>
            <person name="Ezra D."/>
            <person name="Gonzalez J."/>
            <person name="Henrissat B."/>
            <person name="Kuo A."/>
            <person name="Liang C."/>
            <person name="Lipzen A."/>
            <person name="Lutzoni F."/>
            <person name="Magnuson J."/>
            <person name="Mondo S."/>
            <person name="Nolan M."/>
            <person name="Ohm R."/>
            <person name="Pangilinan J."/>
            <person name="Park H.-J."/>
            <person name="Ramirez L."/>
            <person name="Alfaro M."/>
            <person name="Sun H."/>
            <person name="Tritt A."/>
            <person name="Yoshinaga Y."/>
            <person name="Zwiers L.-H."/>
            <person name="Turgeon B."/>
            <person name="Goodwin S."/>
            <person name="Spatafora J."/>
            <person name="Crous P."/>
            <person name="Grigoriev I."/>
        </authorList>
    </citation>
    <scope>NUCLEOTIDE SEQUENCE</scope>
    <source>
        <strain evidence="2">CBS 279.74</strain>
    </source>
</reference>
<evidence type="ECO:0000256" key="1">
    <source>
        <dbReference type="SAM" id="MobiDB-lite"/>
    </source>
</evidence>